<dbReference type="Pfam" id="PF00226">
    <property type="entry name" value="DnaJ"/>
    <property type="match status" value="1"/>
</dbReference>
<organism evidence="3">
    <name type="scientific">Haptolina ericina</name>
    <dbReference type="NCBI Taxonomy" id="156174"/>
    <lineage>
        <taxon>Eukaryota</taxon>
        <taxon>Haptista</taxon>
        <taxon>Haptophyta</taxon>
        <taxon>Prymnesiophyceae</taxon>
        <taxon>Prymnesiales</taxon>
        <taxon>Prymnesiaceae</taxon>
        <taxon>Haptolina</taxon>
    </lineage>
</organism>
<dbReference type="Gene3D" id="1.10.287.110">
    <property type="entry name" value="DnaJ domain"/>
    <property type="match status" value="1"/>
</dbReference>
<feature type="region of interest" description="Disordered" evidence="1">
    <location>
        <begin position="92"/>
        <end position="113"/>
    </location>
</feature>
<dbReference type="CDD" id="cd06257">
    <property type="entry name" value="DnaJ"/>
    <property type="match status" value="1"/>
</dbReference>
<dbReference type="InterPro" id="IPR050817">
    <property type="entry name" value="DjlA_DnaK_co-chaperone"/>
</dbReference>
<sequence length="133" mass="14429">MNGSITLTDDDGGKKTYSGPEAISLFAENVAKLGSDIGDLGSQLYNQNKHKSFYEMLADLKALFADPAKEAAEVLGVDASASESAIKKAYRDLARQHHPDKQGAGDDETRARAEQAMQRVNWAKEVLLSKSRS</sequence>
<dbReference type="SUPFAM" id="SSF46565">
    <property type="entry name" value="Chaperone J-domain"/>
    <property type="match status" value="1"/>
</dbReference>
<dbReference type="PANTHER" id="PTHR24074">
    <property type="entry name" value="CO-CHAPERONE PROTEIN DJLA"/>
    <property type="match status" value="1"/>
</dbReference>
<name>A0A7S3BZ20_9EUKA</name>
<protein>
    <recommendedName>
        <fullName evidence="2">J domain-containing protein</fullName>
    </recommendedName>
</protein>
<dbReference type="EMBL" id="HBHX01066382">
    <property type="protein sequence ID" value="CAE0147196.1"/>
    <property type="molecule type" value="Transcribed_RNA"/>
</dbReference>
<dbReference type="InterPro" id="IPR036869">
    <property type="entry name" value="J_dom_sf"/>
</dbReference>
<dbReference type="PROSITE" id="PS50076">
    <property type="entry name" value="DNAJ_2"/>
    <property type="match status" value="1"/>
</dbReference>
<feature type="domain" description="J" evidence="2">
    <location>
        <begin position="70"/>
        <end position="132"/>
    </location>
</feature>
<evidence type="ECO:0000313" key="3">
    <source>
        <dbReference type="EMBL" id="CAE0147196.1"/>
    </source>
</evidence>
<proteinExistence type="predicted"/>
<gene>
    <name evidence="3" type="ORF">HERI1096_LOCUS36740</name>
</gene>
<evidence type="ECO:0000256" key="1">
    <source>
        <dbReference type="SAM" id="MobiDB-lite"/>
    </source>
</evidence>
<reference evidence="3" key="1">
    <citation type="submission" date="2021-01" db="EMBL/GenBank/DDBJ databases">
        <authorList>
            <person name="Corre E."/>
            <person name="Pelletier E."/>
            <person name="Niang G."/>
            <person name="Scheremetjew M."/>
            <person name="Finn R."/>
            <person name="Kale V."/>
            <person name="Holt S."/>
            <person name="Cochrane G."/>
            <person name="Meng A."/>
            <person name="Brown T."/>
            <person name="Cohen L."/>
        </authorList>
    </citation>
    <scope>NUCLEOTIDE SEQUENCE</scope>
    <source>
        <strain evidence="3">CCMP281</strain>
    </source>
</reference>
<dbReference type="SMART" id="SM00271">
    <property type="entry name" value="DnaJ"/>
    <property type="match status" value="1"/>
</dbReference>
<evidence type="ECO:0000259" key="2">
    <source>
        <dbReference type="PROSITE" id="PS50076"/>
    </source>
</evidence>
<dbReference type="AlphaFoldDB" id="A0A7S3BZ20"/>
<dbReference type="InterPro" id="IPR001623">
    <property type="entry name" value="DnaJ_domain"/>
</dbReference>
<dbReference type="PRINTS" id="PR00625">
    <property type="entry name" value="JDOMAIN"/>
</dbReference>
<accession>A0A7S3BZ20</accession>